<keyword evidence="3" id="KW-1185">Reference proteome</keyword>
<feature type="domain" description="SnoaL-like" evidence="1">
    <location>
        <begin position="17"/>
        <end position="134"/>
    </location>
</feature>
<organism evidence="2 3">
    <name type="scientific">Thermobifida halotolerans</name>
    <dbReference type="NCBI Taxonomy" id="483545"/>
    <lineage>
        <taxon>Bacteria</taxon>
        <taxon>Bacillati</taxon>
        <taxon>Actinomycetota</taxon>
        <taxon>Actinomycetes</taxon>
        <taxon>Streptosporangiales</taxon>
        <taxon>Nocardiopsidaceae</taxon>
        <taxon>Thermobifida</taxon>
    </lineage>
</organism>
<dbReference type="NCBIfam" id="TIGR02246">
    <property type="entry name" value="SgcJ/EcaC family oxidoreductase"/>
    <property type="match status" value="1"/>
</dbReference>
<evidence type="ECO:0000259" key="1">
    <source>
        <dbReference type="Pfam" id="PF13577"/>
    </source>
</evidence>
<dbReference type="InterPro" id="IPR037401">
    <property type="entry name" value="SnoaL-like"/>
</dbReference>
<dbReference type="AlphaFoldDB" id="A0A399G6T5"/>
<evidence type="ECO:0000313" key="2">
    <source>
        <dbReference type="EMBL" id="UOE21112.1"/>
    </source>
</evidence>
<dbReference type="OrthoDB" id="582586at2"/>
<evidence type="ECO:0000313" key="3">
    <source>
        <dbReference type="Proteomes" id="UP000265719"/>
    </source>
</evidence>
<reference evidence="2" key="1">
    <citation type="submission" date="2020-10" db="EMBL/GenBank/DDBJ databases">
        <title>De novo genome project of the cellulose decomposer Thermobifida halotolerans type strain.</title>
        <authorList>
            <person name="Nagy I."/>
            <person name="Horvath B."/>
            <person name="Kukolya J."/>
            <person name="Nagy I."/>
            <person name="Orsini M."/>
        </authorList>
    </citation>
    <scope>NUCLEOTIDE SEQUENCE</scope>
    <source>
        <strain evidence="2">DSM 44931</strain>
    </source>
</reference>
<name>A0A399G6T5_9ACTN</name>
<proteinExistence type="predicted"/>
<dbReference type="Gene3D" id="3.10.450.50">
    <property type="match status" value="1"/>
</dbReference>
<dbReference type="EMBL" id="CP063196">
    <property type="protein sequence ID" value="UOE21112.1"/>
    <property type="molecule type" value="Genomic_DNA"/>
</dbReference>
<accession>A0A399G6T5</accession>
<dbReference type="KEGG" id="thao:NI17_008195"/>
<protein>
    <submittedName>
        <fullName evidence="2">SgcJ/EcaC family oxidoreductase</fullName>
    </submittedName>
</protein>
<dbReference type="Proteomes" id="UP000265719">
    <property type="component" value="Chromosome"/>
</dbReference>
<sequence length="143" mass="15134">MTTTPQSATSAGPSDADKAAVAGLPQRVVEAWADHDAAAFGDVFTEDGTMILPGVYRKGRSEIRAFMESAFAGPYKGTRVTGQPVDVRFFSATSGLVITVGGVLAPGETEPSAERAVRASWTVVKQDGQWRLAAYQNSPRDTL</sequence>
<gene>
    <name evidence="2" type="ORF">NI17_008195</name>
</gene>
<dbReference type="SUPFAM" id="SSF54427">
    <property type="entry name" value="NTF2-like"/>
    <property type="match status" value="1"/>
</dbReference>
<dbReference type="CDD" id="cd00531">
    <property type="entry name" value="NTF2_like"/>
    <property type="match status" value="1"/>
</dbReference>
<dbReference type="RefSeq" id="WP_068690612.1">
    <property type="nucleotide sequence ID" value="NZ_CP063196.1"/>
</dbReference>
<dbReference type="InterPro" id="IPR032710">
    <property type="entry name" value="NTF2-like_dom_sf"/>
</dbReference>
<dbReference type="Pfam" id="PF13577">
    <property type="entry name" value="SnoaL_4"/>
    <property type="match status" value="1"/>
</dbReference>
<dbReference type="InterPro" id="IPR011944">
    <property type="entry name" value="Steroid_delta5-4_isomerase"/>
</dbReference>